<feature type="domain" description="Nudix hydrolase" evidence="16">
    <location>
        <begin position="65"/>
        <end position="208"/>
    </location>
</feature>
<feature type="binding site" evidence="13">
    <location>
        <position position="126"/>
    </location>
    <ligand>
        <name>Mg(2+)</name>
        <dbReference type="ChEBI" id="CHEBI:18420"/>
        <label>1</label>
    </ligand>
</feature>
<sequence>MTARHLKTIGSLNASIPARPGAPSRVDLKASEPLYRGYFAANRYTLSHETFAGGMSPTITREVFERGHAVAVLPYDPVRDRVVLIEQFRAGAMVAGWHPWLIEVPAGMIEPGEAPEDVARRETREEVGLPLGRLEFIAHVLSTPGASSETLALFCGEVLSAAVPEHGGVAAEAEDIRIFTLPAEAALTLLDGGRLDNASTLIMLQWFALHRARLRAAWLADKED</sequence>
<evidence type="ECO:0000256" key="3">
    <source>
        <dbReference type="ARBA" id="ARBA00012453"/>
    </source>
</evidence>
<evidence type="ECO:0000256" key="4">
    <source>
        <dbReference type="ARBA" id="ARBA00013297"/>
    </source>
</evidence>
<dbReference type="PROSITE" id="PS00893">
    <property type="entry name" value="NUDIX_BOX"/>
    <property type="match status" value="1"/>
</dbReference>
<evidence type="ECO:0000256" key="12">
    <source>
        <dbReference type="ARBA" id="ARBA00049546"/>
    </source>
</evidence>
<dbReference type="PANTHER" id="PTHR11839:SF5">
    <property type="entry name" value="ADP-RIBOSE PYROPHOSPHATASE"/>
    <property type="match status" value="1"/>
</dbReference>
<proteinExistence type="inferred from homology"/>
<feature type="binding site" evidence="13">
    <location>
        <position position="122"/>
    </location>
    <ligand>
        <name>Mg(2+)</name>
        <dbReference type="ChEBI" id="CHEBI:18420"/>
        <label>1</label>
    </ligand>
</feature>
<dbReference type="GO" id="GO:0047631">
    <property type="term" value="F:ADP-ribose diphosphatase activity"/>
    <property type="evidence" value="ECO:0007669"/>
    <property type="project" value="UniProtKB-EC"/>
</dbReference>
<dbReference type="InterPro" id="IPR020084">
    <property type="entry name" value="NUDIX_hydrolase_CS"/>
</dbReference>
<dbReference type="EMBL" id="FLUO01000001">
    <property type="protein sequence ID" value="SBV92308.1"/>
    <property type="molecule type" value="Genomic_DNA"/>
</dbReference>
<accession>A0A212IYM8</accession>
<comment type="cofactor">
    <cofactor evidence="1 13">
        <name>Mg(2+)</name>
        <dbReference type="ChEBI" id="CHEBI:18420"/>
    </cofactor>
</comment>
<comment type="catalytic activity">
    <reaction evidence="12">
        <text>ADP-D-ribose + H2O = D-ribose 5-phosphate + AMP + 2 H(+)</text>
        <dbReference type="Rhea" id="RHEA:10412"/>
        <dbReference type="ChEBI" id="CHEBI:15377"/>
        <dbReference type="ChEBI" id="CHEBI:15378"/>
        <dbReference type="ChEBI" id="CHEBI:57967"/>
        <dbReference type="ChEBI" id="CHEBI:78346"/>
        <dbReference type="ChEBI" id="CHEBI:456215"/>
        <dbReference type="EC" id="3.6.1.13"/>
    </reaction>
</comment>
<dbReference type="Pfam" id="PF00293">
    <property type="entry name" value="NUDIX"/>
    <property type="match status" value="1"/>
</dbReference>
<evidence type="ECO:0000256" key="6">
    <source>
        <dbReference type="ARBA" id="ARBA00022801"/>
    </source>
</evidence>
<evidence type="ECO:0000313" key="17">
    <source>
        <dbReference type="EMBL" id="SBV92308.1"/>
    </source>
</evidence>
<protein>
    <recommendedName>
        <fullName evidence="4">ADP-ribose pyrophosphatase</fullName>
        <ecNumber evidence="3">3.6.1.13</ecNumber>
    </recommendedName>
    <alternativeName>
        <fullName evidence="9">ADP-ribose diphosphatase</fullName>
    </alternativeName>
    <alternativeName>
        <fullName evidence="11">ADP-ribose phosphohydrolase</fullName>
    </alternativeName>
    <alternativeName>
        <fullName evidence="10">Adenosine diphosphoribose pyrophosphatase</fullName>
    </alternativeName>
</protein>
<evidence type="ECO:0000256" key="7">
    <source>
        <dbReference type="ARBA" id="ARBA00022842"/>
    </source>
</evidence>
<evidence type="ECO:0000256" key="1">
    <source>
        <dbReference type="ARBA" id="ARBA00001946"/>
    </source>
</evidence>
<dbReference type="InterPro" id="IPR004385">
    <property type="entry name" value="NDP_pyrophosphatase"/>
</dbReference>
<name>A0A212IYM8_9PROT</name>
<feature type="binding site" evidence="13">
    <location>
        <position position="106"/>
    </location>
    <ligand>
        <name>Mg(2+)</name>
        <dbReference type="ChEBI" id="CHEBI:18420"/>
        <label>1</label>
    </ligand>
</feature>
<reference evidence="17" key="1">
    <citation type="submission" date="2016-04" db="EMBL/GenBank/DDBJ databases">
        <authorList>
            <person name="Evans L.H."/>
            <person name="Alamgir A."/>
            <person name="Owens N."/>
            <person name="Weber N.D."/>
            <person name="Virtaneva K."/>
            <person name="Barbian K."/>
            <person name="Babar A."/>
            <person name="Rosenke K."/>
        </authorList>
    </citation>
    <scope>NUCLEOTIDE SEQUENCE</scope>
    <source>
        <strain evidence="17">86</strain>
    </source>
</reference>
<dbReference type="PRINTS" id="PR00502">
    <property type="entry name" value="NUDIXFAMILY"/>
</dbReference>
<dbReference type="GO" id="GO:0046872">
    <property type="term" value="F:metal ion binding"/>
    <property type="evidence" value="ECO:0007669"/>
    <property type="project" value="UniProtKB-KW"/>
</dbReference>
<evidence type="ECO:0000256" key="5">
    <source>
        <dbReference type="ARBA" id="ARBA00022723"/>
    </source>
</evidence>
<gene>
    <name evidence="17" type="primary">nudF</name>
    <name evidence="17" type="ORF">KL86APRO_10234</name>
</gene>
<evidence type="ECO:0000256" key="10">
    <source>
        <dbReference type="ARBA" id="ARBA00030308"/>
    </source>
</evidence>
<keyword evidence="7 13" id="KW-0460">Magnesium</keyword>
<evidence type="ECO:0000256" key="2">
    <source>
        <dbReference type="ARBA" id="ARBA00007482"/>
    </source>
</evidence>
<dbReference type="InterPro" id="IPR020476">
    <property type="entry name" value="Nudix_hydrolase"/>
</dbReference>
<dbReference type="CDD" id="cd24155">
    <property type="entry name" value="NUDIX_ADPRase"/>
    <property type="match status" value="1"/>
</dbReference>
<dbReference type="GO" id="GO:0005829">
    <property type="term" value="C:cytosol"/>
    <property type="evidence" value="ECO:0007669"/>
    <property type="project" value="TreeGrafter"/>
</dbReference>
<dbReference type="GO" id="GO:0019693">
    <property type="term" value="P:ribose phosphate metabolic process"/>
    <property type="evidence" value="ECO:0007669"/>
    <property type="project" value="TreeGrafter"/>
</dbReference>
<keyword evidence="6 15" id="KW-0378">Hydrolase</keyword>
<feature type="short sequence motif" description="Nudix box" evidence="14">
    <location>
        <begin position="107"/>
        <end position="129"/>
    </location>
</feature>
<evidence type="ECO:0000256" key="9">
    <source>
        <dbReference type="ARBA" id="ARBA00030162"/>
    </source>
</evidence>
<dbReference type="GO" id="GO:0006753">
    <property type="term" value="P:nucleoside phosphate metabolic process"/>
    <property type="evidence" value="ECO:0007669"/>
    <property type="project" value="TreeGrafter"/>
</dbReference>
<dbReference type="PANTHER" id="PTHR11839">
    <property type="entry name" value="UDP/ADP-SUGAR PYROPHOSPHATASE"/>
    <property type="match status" value="1"/>
</dbReference>
<comment type="function">
    <text evidence="8">Acts on ADP-mannose and ADP-glucose as well as ADP-ribose. Prevents glycogen biosynthesis. The reaction catalyzed by this enzyme is a limiting step of the gluconeogenic process.</text>
</comment>
<dbReference type="Gene3D" id="3.90.79.10">
    <property type="entry name" value="Nucleoside Triphosphate Pyrophosphohydrolase"/>
    <property type="match status" value="1"/>
</dbReference>
<dbReference type="SUPFAM" id="SSF55811">
    <property type="entry name" value="Nudix"/>
    <property type="match status" value="1"/>
</dbReference>
<evidence type="ECO:0000256" key="8">
    <source>
        <dbReference type="ARBA" id="ARBA00025164"/>
    </source>
</evidence>
<dbReference type="InterPro" id="IPR015797">
    <property type="entry name" value="NUDIX_hydrolase-like_dom_sf"/>
</dbReference>
<evidence type="ECO:0000256" key="15">
    <source>
        <dbReference type="RuleBase" id="RU003476"/>
    </source>
</evidence>
<dbReference type="EC" id="3.6.1.13" evidence="3"/>
<organism evidence="17">
    <name type="scientific">uncultured Alphaproteobacteria bacterium</name>
    <dbReference type="NCBI Taxonomy" id="91750"/>
    <lineage>
        <taxon>Bacteria</taxon>
        <taxon>Pseudomonadati</taxon>
        <taxon>Pseudomonadota</taxon>
        <taxon>Alphaproteobacteria</taxon>
        <taxon>environmental samples</taxon>
    </lineage>
</organism>
<evidence type="ECO:0000256" key="14">
    <source>
        <dbReference type="PIRSR" id="PIRSR604385-3"/>
    </source>
</evidence>
<dbReference type="InterPro" id="IPR000086">
    <property type="entry name" value="NUDIX_hydrolase_dom"/>
</dbReference>
<feature type="binding site" evidence="13">
    <location>
        <position position="174"/>
    </location>
    <ligand>
        <name>Mg(2+)</name>
        <dbReference type="ChEBI" id="CHEBI:18420"/>
        <label>1</label>
    </ligand>
</feature>
<dbReference type="PROSITE" id="PS51462">
    <property type="entry name" value="NUDIX"/>
    <property type="match status" value="1"/>
</dbReference>
<comment type="similarity">
    <text evidence="2">Belongs to the Nudix hydrolase family. NudF subfamily.</text>
</comment>
<evidence type="ECO:0000259" key="16">
    <source>
        <dbReference type="PROSITE" id="PS51462"/>
    </source>
</evidence>
<evidence type="ECO:0000256" key="11">
    <source>
        <dbReference type="ARBA" id="ARBA00033056"/>
    </source>
</evidence>
<dbReference type="GO" id="GO:0019144">
    <property type="term" value="F:ADP-sugar diphosphatase activity"/>
    <property type="evidence" value="ECO:0007669"/>
    <property type="project" value="TreeGrafter"/>
</dbReference>
<keyword evidence="5 13" id="KW-0479">Metal-binding</keyword>
<evidence type="ECO:0000256" key="13">
    <source>
        <dbReference type="PIRSR" id="PIRSR604385-2"/>
    </source>
</evidence>
<dbReference type="NCBIfam" id="TIGR00052">
    <property type="entry name" value="nudix-type nucleoside diphosphatase, YffH/AdpP family"/>
    <property type="match status" value="1"/>
</dbReference>
<dbReference type="AlphaFoldDB" id="A0A212IYM8"/>